<dbReference type="CDD" id="cd07062">
    <property type="entry name" value="Peptidase_S66_mccF_like"/>
    <property type="match status" value="1"/>
</dbReference>
<evidence type="ECO:0000256" key="6">
    <source>
        <dbReference type="PIRSR" id="PIRSR028757-1"/>
    </source>
</evidence>
<dbReference type="InterPro" id="IPR040921">
    <property type="entry name" value="Peptidase_S66C"/>
</dbReference>
<feature type="domain" description="LD-carboxypeptidase N-terminal" evidence="7">
    <location>
        <begin position="11"/>
        <end position="128"/>
    </location>
</feature>
<dbReference type="PANTHER" id="PTHR30237:SF2">
    <property type="entry name" value="MUREIN TETRAPEPTIDE CARBOXYPEPTIDASE"/>
    <property type="match status" value="1"/>
</dbReference>
<dbReference type="GO" id="GO:0008236">
    <property type="term" value="F:serine-type peptidase activity"/>
    <property type="evidence" value="ECO:0007669"/>
    <property type="project" value="UniProtKB-KW"/>
</dbReference>
<keyword evidence="2" id="KW-0121">Carboxypeptidase</keyword>
<dbReference type="InterPro" id="IPR029062">
    <property type="entry name" value="Class_I_gatase-like"/>
</dbReference>
<dbReference type="PANTHER" id="PTHR30237">
    <property type="entry name" value="MURAMOYLTETRAPEPTIDE CARBOXYPEPTIDASE"/>
    <property type="match status" value="1"/>
</dbReference>
<evidence type="ECO:0000256" key="2">
    <source>
        <dbReference type="ARBA" id="ARBA00022645"/>
    </source>
</evidence>
<dbReference type="SUPFAM" id="SSF141986">
    <property type="entry name" value="LD-carboxypeptidase A C-terminal domain-like"/>
    <property type="match status" value="1"/>
</dbReference>
<evidence type="ECO:0000256" key="3">
    <source>
        <dbReference type="ARBA" id="ARBA00022670"/>
    </source>
</evidence>
<feature type="active site" description="Charge relay system" evidence="6">
    <location>
        <position position="270"/>
    </location>
</feature>
<evidence type="ECO:0000259" key="8">
    <source>
        <dbReference type="Pfam" id="PF17676"/>
    </source>
</evidence>
<keyword evidence="10" id="KW-1185">Reference proteome</keyword>
<dbReference type="Gene3D" id="3.40.50.10740">
    <property type="entry name" value="Class I glutamine amidotransferase-like"/>
    <property type="match status" value="1"/>
</dbReference>
<dbReference type="Pfam" id="PF17676">
    <property type="entry name" value="Peptidase_S66C"/>
    <property type="match status" value="1"/>
</dbReference>
<evidence type="ECO:0000313" key="9">
    <source>
        <dbReference type="EMBL" id="ASW42742.1"/>
    </source>
</evidence>
<keyword evidence="5" id="KW-0720">Serine protease</keyword>
<dbReference type="Pfam" id="PF02016">
    <property type="entry name" value="Peptidase_S66"/>
    <property type="match status" value="1"/>
</dbReference>
<feature type="active site" description="Charge relay system" evidence="6">
    <location>
        <position position="203"/>
    </location>
</feature>
<dbReference type="AlphaFoldDB" id="A0A343JB34"/>
<keyword evidence="4" id="KW-0378">Hydrolase</keyword>
<dbReference type="InterPro" id="IPR040449">
    <property type="entry name" value="Peptidase_S66_N"/>
</dbReference>
<comment type="similarity">
    <text evidence="1">Belongs to the peptidase S66 family.</text>
</comment>
<feature type="domain" description="LD-carboxypeptidase C-terminal" evidence="8">
    <location>
        <begin position="173"/>
        <end position="281"/>
    </location>
</feature>
<dbReference type="GO" id="GO:0004180">
    <property type="term" value="F:carboxypeptidase activity"/>
    <property type="evidence" value="ECO:0007669"/>
    <property type="project" value="UniProtKB-KW"/>
</dbReference>
<reference evidence="9 10" key="1">
    <citation type="submission" date="2016-08" db="EMBL/GenBank/DDBJ databases">
        <title>Complete Genome Sequence Of The Indigo Reducing Clostridium isatidis DSM15098.</title>
        <authorList>
            <person name="Little G.T."/>
            <person name="Minton N.P."/>
        </authorList>
    </citation>
    <scope>NUCLEOTIDE SEQUENCE [LARGE SCALE GENOMIC DNA]</scope>
    <source>
        <strain evidence="9 10">DSM 15098</strain>
    </source>
</reference>
<dbReference type="GO" id="GO:0006508">
    <property type="term" value="P:proteolysis"/>
    <property type="evidence" value="ECO:0007669"/>
    <property type="project" value="UniProtKB-KW"/>
</dbReference>
<sequence length="286" mass="32660">MKNILNKEDKIGLVSCSNGYDLNKKDDILNLIKILSSMKLNVVISNSLFKDSNNNTQAPIYRAKDLIKMYEDKNIKAIFDISGGDLANEILDYIDFNIITKNNKPFFGYSDLTVILNSLYKKCNIPSYNYQIRNLIRDNTNTQITNFKNTFLEGRKDLFDFKYSWVNGKQMDGIVIGGNIRCLLKLAGTEYMPDFENKILFLEALSGDINKISTYIAQLKQLDAFEKIKGLILGEFTEYERNNHNIKIEDLIKNKISSNIPIIKTSELGHSPNSKAITVGEYISFN</sequence>
<dbReference type="InterPro" id="IPR027461">
    <property type="entry name" value="Carboxypeptidase_A_C_sf"/>
</dbReference>
<dbReference type="EMBL" id="CP016786">
    <property type="protein sequence ID" value="ASW42742.1"/>
    <property type="molecule type" value="Genomic_DNA"/>
</dbReference>
<dbReference type="KEGG" id="cia:BEN51_04390"/>
<dbReference type="InterPro" id="IPR027478">
    <property type="entry name" value="LdcA_N"/>
</dbReference>
<evidence type="ECO:0000313" key="10">
    <source>
        <dbReference type="Proteomes" id="UP000264883"/>
    </source>
</evidence>
<accession>A0A343JB34</accession>
<name>A0A343JB34_9CLOT</name>
<evidence type="ECO:0000256" key="1">
    <source>
        <dbReference type="ARBA" id="ARBA00010233"/>
    </source>
</evidence>
<organism evidence="9 10">
    <name type="scientific">Clostridium isatidis</name>
    <dbReference type="NCBI Taxonomy" id="182773"/>
    <lineage>
        <taxon>Bacteria</taxon>
        <taxon>Bacillati</taxon>
        <taxon>Bacillota</taxon>
        <taxon>Clostridia</taxon>
        <taxon>Eubacteriales</taxon>
        <taxon>Clostridiaceae</taxon>
        <taxon>Clostridium</taxon>
    </lineage>
</organism>
<dbReference type="OrthoDB" id="9807329at2"/>
<protein>
    <submittedName>
        <fullName evidence="9">Peptidase S66</fullName>
    </submittedName>
</protein>
<dbReference type="SUPFAM" id="SSF52317">
    <property type="entry name" value="Class I glutamine amidotransferase-like"/>
    <property type="match status" value="1"/>
</dbReference>
<evidence type="ECO:0000256" key="5">
    <source>
        <dbReference type="ARBA" id="ARBA00022825"/>
    </source>
</evidence>
<dbReference type="Gene3D" id="3.50.30.60">
    <property type="entry name" value="LD-carboxypeptidase A C-terminal domain-like"/>
    <property type="match status" value="1"/>
</dbReference>
<dbReference type="InterPro" id="IPR003507">
    <property type="entry name" value="S66_fam"/>
</dbReference>
<proteinExistence type="inferred from homology"/>
<dbReference type="Proteomes" id="UP000264883">
    <property type="component" value="Chromosome"/>
</dbReference>
<dbReference type="PIRSF" id="PIRSF028757">
    <property type="entry name" value="LD-carboxypeptidase"/>
    <property type="match status" value="1"/>
</dbReference>
<evidence type="ECO:0000259" key="7">
    <source>
        <dbReference type="Pfam" id="PF02016"/>
    </source>
</evidence>
<keyword evidence="3" id="KW-0645">Protease</keyword>
<gene>
    <name evidence="9" type="ORF">BEN51_04390</name>
</gene>
<feature type="active site" description="Nucleophile" evidence="6">
    <location>
        <position position="110"/>
    </location>
</feature>
<evidence type="ECO:0000256" key="4">
    <source>
        <dbReference type="ARBA" id="ARBA00022801"/>
    </source>
</evidence>